<evidence type="ECO:0000259" key="1">
    <source>
        <dbReference type="Pfam" id="PF01844"/>
    </source>
</evidence>
<organism evidence="2 3">
    <name type="scientific">Gonium pectorale</name>
    <name type="common">Green alga</name>
    <dbReference type="NCBI Taxonomy" id="33097"/>
    <lineage>
        <taxon>Eukaryota</taxon>
        <taxon>Viridiplantae</taxon>
        <taxon>Chlorophyta</taxon>
        <taxon>core chlorophytes</taxon>
        <taxon>Chlorophyceae</taxon>
        <taxon>CS clade</taxon>
        <taxon>Chlamydomonadales</taxon>
        <taxon>Volvocaceae</taxon>
        <taxon>Gonium</taxon>
    </lineage>
</organism>
<comment type="caution">
    <text evidence="2">The sequence shown here is derived from an EMBL/GenBank/DDBJ whole genome shotgun (WGS) entry which is preliminary data.</text>
</comment>
<dbReference type="GO" id="GO:0008270">
    <property type="term" value="F:zinc ion binding"/>
    <property type="evidence" value="ECO:0007669"/>
    <property type="project" value="InterPro"/>
</dbReference>
<dbReference type="OrthoDB" id="536276at2759"/>
<dbReference type="InterPro" id="IPR003615">
    <property type="entry name" value="HNH_nuc"/>
</dbReference>
<dbReference type="AlphaFoldDB" id="A0A150GPT0"/>
<dbReference type="InterPro" id="IPR002711">
    <property type="entry name" value="HNH"/>
</dbReference>
<proteinExistence type="predicted"/>
<reference evidence="3" key="1">
    <citation type="journal article" date="2016" name="Nat. Commun.">
        <title>The Gonium pectorale genome demonstrates co-option of cell cycle regulation during the evolution of multicellularity.</title>
        <authorList>
            <person name="Hanschen E.R."/>
            <person name="Marriage T.N."/>
            <person name="Ferris P.J."/>
            <person name="Hamaji T."/>
            <person name="Toyoda A."/>
            <person name="Fujiyama A."/>
            <person name="Neme R."/>
            <person name="Noguchi H."/>
            <person name="Minakuchi Y."/>
            <person name="Suzuki M."/>
            <person name="Kawai-Toyooka H."/>
            <person name="Smith D.R."/>
            <person name="Sparks H."/>
            <person name="Anderson J."/>
            <person name="Bakaric R."/>
            <person name="Luria V."/>
            <person name="Karger A."/>
            <person name="Kirschner M.W."/>
            <person name="Durand P.M."/>
            <person name="Michod R.E."/>
            <person name="Nozaki H."/>
            <person name="Olson B.J."/>
        </authorList>
    </citation>
    <scope>NUCLEOTIDE SEQUENCE [LARGE SCALE GENOMIC DNA]</scope>
    <source>
        <strain evidence="3">NIES-2863</strain>
    </source>
</reference>
<evidence type="ECO:0000313" key="2">
    <source>
        <dbReference type="EMBL" id="KXZ51738.1"/>
    </source>
</evidence>
<feature type="domain" description="HNH" evidence="1">
    <location>
        <begin position="44"/>
        <end position="94"/>
    </location>
</feature>
<name>A0A150GPT0_GONPE</name>
<evidence type="ECO:0000313" key="3">
    <source>
        <dbReference type="Proteomes" id="UP000075714"/>
    </source>
</evidence>
<dbReference type="GO" id="GO:0004519">
    <property type="term" value="F:endonuclease activity"/>
    <property type="evidence" value="ECO:0007669"/>
    <property type="project" value="InterPro"/>
</dbReference>
<dbReference type="GO" id="GO:0003676">
    <property type="term" value="F:nucleic acid binding"/>
    <property type="evidence" value="ECO:0007669"/>
    <property type="project" value="InterPro"/>
</dbReference>
<keyword evidence="3" id="KW-1185">Reference proteome</keyword>
<accession>A0A150GPT0</accession>
<dbReference type="EMBL" id="LSYV01000012">
    <property type="protein sequence ID" value="KXZ51738.1"/>
    <property type="molecule type" value="Genomic_DNA"/>
</dbReference>
<dbReference type="Proteomes" id="UP000075714">
    <property type="component" value="Unassembled WGS sequence"/>
</dbReference>
<gene>
    <name evidence="2" type="ORF">GPECTOR_11g185</name>
</gene>
<protein>
    <recommendedName>
        <fullName evidence="1">HNH domain-containing protein</fullName>
    </recommendedName>
</protein>
<dbReference type="CDD" id="cd00085">
    <property type="entry name" value="HNHc"/>
    <property type="match status" value="1"/>
</dbReference>
<dbReference type="Gene3D" id="1.10.30.50">
    <property type="match status" value="1"/>
</dbReference>
<sequence length="127" mass="14099">MPARQKECAFGTCGYACILSDYRVNFLRAYPDGYPARGSGVYTCRECGYPCTVDEMDVDHMKPKKLGGTNCVKNLQPLCGKASPGRCNQHKGDKYSLSDKFANKFPPTVRRGGAQIADAFRDLKLYK</sequence>
<dbReference type="Pfam" id="PF01844">
    <property type="entry name" value="HNH"/>
    <property type="match status" value="1"/>
</dbReference>